<dbReference type="OrthoDB" id="541092at2759"/>
<feature type="signal peptide" evidence="1">
    <location>
        <begin position="1"/>
        <end position="28"/>
    </location>
</feature>
<dbReference type="AlphaFoldDB" id="A0A150GS71"/>
<proteinExistence type="predicted"/>
<gene>
    <name evidence="2" type="ORF">GPECTOR_8g122</name>
</gene>
<keyword evidence="1" id="KW-0732">Signal</keyword>
<name>A0A150GS71_GONPE</name>
<reference evidence="3" key="1">
    <citation type="journal article" date="2016" name="Nat. Commun.">
        <title>The Gonium pectorale genome demonstrates co-option of cell cycle regulation during the evolution of multicellularity.</title>
        <authorList>
            <person name="Hanschen E.R."/>
            <person name="Marriage T.N."/>
            <person name="Ferris P.J."/>
            <person name="Hamaji T."/>
            <person name="Toyoda A."/>
            <person name="Fujiyama A."/>
            <person name="Neme R."/>
            <person name="Noguchi H."/>
            <person name="Minakuchi Y."/>
            <person name="Suzuki M."/>
            <person name="Kawai-Toyooka H."/>
            <person name="Smith D.R."/>
            <person name="Sparks H."/>
            <person name="Anderson J."/>
            <person name="Bakaric R."/>
            <person name="Luria V."/>
            <person name="Karger A."/>
            <person name="Kirschner M.W."/>
            <person name="Durand P.M."/>
            <person name="Michod R.E."/>
            <person name="Nozaki H."/>
            <person name="Olson B.J."/>
        </authorList>
    </citation>
    <scope>NUCLEOTIDE SEQUENCE [LARGE SCALE GENOMIC DNA]</scope>
    <source>
        <strain evidence="3">NIES-2863</strain>
    </source>
</reference>
<evidence type="ECO:0000313" key="3">
    <source>
        <dbReference type="Proteomes" id="UP000075714"/>
    </source>
</evidence>
<evidence type="ECO:0000256" key="1">
    <source>
        <dbReference type="SAM" id="SignalP"/>
    </source>
</evidence>
<accession>A0A150GS71</accession>
<organism evidence="2 3">
    <name type="scientific">Gonium pectorale</name>
    <name type="common">Green alga</name>
    <dbReference type="NCBI Taxonomy" id="33097"/>
    <lineage>
        <taxon>Eukaryota</taxon>
        <taxon>Viridiplantae</taxon>
        <taxon>Chlorophyta</taxon>
        <taxon>core chlorophytes</taxon>
        <taxon>Chlorophyceae</taxon>
        <taxon>CS clade</taxon>
        <taxon>Chlamydomonadales</taxon>
        <taxon>Volvocaceae</taxon>
        <taxon>Gonium</taxon>
    </lineage>
</organism>
<dbReference type="EMBL" id="LSYV01000009">
    <property type="protein sequence ID" value="KXZ52729.1"/>
    <property type="molecule type" value="Genomic_DNA"/>
</dbReference>
<keyword evidence="3" id="KW-1185">Reference proteome</keyword>
<comment type="caution">
    <text evidence="2">The sequence shown here is derived from an EMBL/GenBank/DDBJ whole genome shotgun (WGS) entry which is preliminary data.</text>
</comment>
<protein>
    <submittedName>
        <fullName evidence="2">Uncharacterized protein</fullName>
    </submittedName>
</protein>
<sequence>MCSHVSFARAEAGAVLLRLLAWKRMALCTSSAEALKYVFVMGQQVPPSVPAEIRPLARLPGAFAVLTAGLDSSDPRVAARAGHFANLEHGVSSVLTWNGRQKHGVRNRLLYVVSCESAPDPALLAPPVWQSLAAHKPTLLLLSKGVKMTEAINVRAGGRPFPPQTDPRAAEALAAGWQSVLHEGAARRGLDADSASVVVAELRDSAPPGGVAGLSQVRDWLAAALEAATQR</sequence>
<feature type="chain" id="PRO_5007562280" evidence="1">
    <location>
        <begin position="29"/>
        <end position="231"/>
    </location>
</feature>
<dbReference type="Proteomes" id="UP000075714">
    <property type="component" value="Unassembled WGS sequence"/>
</dbReference>
<evidence type="ECO:0000313" key="2">
    <source>
        <dbReference type="EMBL" id="KXZ52729.1"/>
    </source>
</evidence>